<evidence type="ECO:0000256" key="5">
    <source>
        <dbReference type="ARBA" id="ARBA00022927"/>
    </source>
</evidence>
<evidence type="ECO:0000256" key="9">
    <source>
        <dbReference type="SAM" id="Coils"/>
    </source>
</evidence>
<dbReference type="InterPro" id="IPR007758">
    <property type="entry name" value="Nucleoporin_NSP1_C"/>
</dbReference>
<name>A0A1Z5JCV3_FISSO</name>
<feature type="domain" description="Nucleoporin NSP1-like C-terminal" evidence="11">
    <location>
        <begin position="296"/>
        <end position="399"/>
    </location>
</feature>
<feature type="compositionally biased region" description="Low complexity" evidence="10">
    <location>
        <begin position="215"/>
        <end position="226"/>
    </location>
</feature>
<feature type="region of interest" description="Disordered" evidence="10">
    <location>
        <begin position="1"/>
        <end position="22"/>
    </location>
</feature>
<dbReference type="Gene3D" id="1.20.5.170">
    <property type="match status" value="1"/>
</dbReference>
<dbReference type="AlphaFoldDB" id="A0A1Z5JCV3"/>
<organism evidence="12 13">
    <name type="scientific">Fistulifera solaris</name>
    <name type="common">Oleaginous diatom</name>
    <dbReference type="NCBI Taxonomy" id="1519565"/>
    <lineage>
        <taxon>Eukaryota</taxon>
        <taxon>Sar</taxon>
        <taxon>Stramenopiles</taxon>
        <taxon>Ochrophyta</taxon>
        <taxon>Bacillariophyta</taxon>
        <taxon>Bacillariophyceae</taxon>
        <taxon>Bacillariophycidae</taxon>
        <taxon>Naviculales</taxon>
        <taxon>Naviculaceae</taxon>
        <taxon>Fistulifera</taxon>
    </lineage>
</organism>
<comment type="subcellular location">
    <subcellularLocation>
        <location evidence="1">Nucleus</location>
        <location evidence="1">Nuclear pore complex</location>
    </subcellularLocation>
</comment>
<keyword evidence="13" id="KW-1185">Reference proteome</keyword>
<feature type="compositionally biased region" description="Low complexity" evidence="10">
    <location>
        <begin position="43"/>
        <end position="58"/>
    </location>
</feature>
<keyword evidence="6" id="KW-0811">Translocation</keyword>
<feature type="region of interest" description="Disordered" evidence="10">
    <location>
        <begin position="39"/>
        <end position="62"/>
    </location>
</feature>
<keyword evidence="7" id="KW-0906">Nuclear pore complex</keyword>
<feature type="compositionally biased region" description="Low complexity" evidence="10">
    <location>
        <begin position="130"/>
        <end position="139"/>
    </location>
</feature>
<dbReference type="GO" id="GO:0006405">
    <property type="term" value="P:RNA export from nucleus"/>
    <property type="evidence" value="ECO:0007669"/>
    <property type="project" value="TreeGrafter"/>
</dbReference>
<dbReference type="InParanoid" id="A0A1Z5JCV3"/>
<dbReference type="GO" id="GO:0044613">
    <property type="term" value="C:nuclear pore central transport channel"/>
    <property type="evidence" value="ECO:0007669"/>
    <property type="project" value="TreeGrafter"/>
</dbReference>
<reference evidence="12 13" key="1">
    <citation type="journal article" date="2015" name="Plant Cell">
        <title>Oil accumulation by the oleaginous diatom Fistulifera solaris as revealed by the genome and transcriptome.</title>
        <authorList>
            <person name="Tanaka T."/>
            <person name="Maeda Y."/>
            <person name="Veluchamy A."/>
            <person name="Tanaka M."/>
            <person name="Abida H."/>
            <person name="Marechal E."/>
            <person name="Bowler C."/>
            <person name="Muto M."/>
            <person name="Sunaga Y."/>
            <person name="Tanaka M."/>
            <person name="Yoshino T."/>
            <person name="Taniguchi T."/>
            <person name="Fukuda Y."/>
            <person name="Nemoto M."/>
            <person name="Matsumoto M."/>
            <person name="Wong P.S."/>
            <person name="Aburatani S."/>
            <person name="Fujibuchi W."/>
        </authorList>
    </citation>
    <scope>NUCLEOTIDE SEQUENCE [LARGE SCALE GENOMIC DNA]</scope>
    <source>
        <strain evidence="12 13">JPCC DA0580</strain>
    </source>
</reference>
<dbReference type="EMBL" id="BDSP01000042">
    <property type="protein sequence ID" value="GAX11591.1"/>
    <property type="molecule type" value="Genomic_DNA"/>
</dbReference>
<feature type="compositionally biased region" description="Low complexity" evidence="10">
    <location>
        <begin position="85"/>
        <end position="109"/>
    </location>
</feature>
<evidence type="ECO:0000256" key="10">
    <source>
        <dbReference type="SAM" id="MobiDB-lite"/>
    </source>
</evidence>
<keyword evidence="3" id="KW-0813">Transport</keyword>
<dbReference type="OrthoDB" id="344345at2759"/>
<feature type="compositionally biased region" description="Polar residues" evidence="10">
    <location>
        <begin position="232"/>
        <end position="246"/>
    </location>
</feature>
<proteinExistence type="inferred from homology"/>
<dbReference type="Proteomes" id="UP000198406">
    <property type="component" value="Unassembled WGS sequence"/>
</dbReference>
<evidence type="ECO:0000256" key="2">
    <source>
        <dbReference type="ARBA" id="ARBA00005911"/>
    </source>
</evidence>
<dbReference type="PANTHER" id="PTHR12084:SF0">
    <property type="entry name" value="NUCLEAR PORE GLYCOPROTEIN P62"/>
    <property type="match status" value="1"/>
</dbReference>
<dbReference type="InterPro" id="IPR026010">
    <property type="entry name" value="NSP1/NUP62"/>
</dbReference>
<accession>A0A1Z5JCV3</accession>
<keyword evidence="9" id="KW-0175">Coiled coil</keyword>
<evidence type="ECO:0000259" key="11">
    <source>
        <dbReference type="Pfam" id="PF05064"/>
    </source>
</evidence>
<evidence type="ECO:0000256" key="3">
    <source>
        <dbReference type="ARBA" id="ARBA00022448"/>
    </source>
</evidence>
<evidence type="ECO:0000256" key="6">
    <source>
        <dbReference type="ARBA" id="ARBA00023010"/>
    </source>
</evidence>
<gene>
    <name evidence="12" type="ORF">FisN_1Lh046</name>
</gene>
<comment type="similarity">
    <text evidence="2">Belongs to the nucleoporin NSP1/NUP62 family.</text>
</comment>
<sequence length="488" mass="49389">MAFNFGGGASSSSSSSSADGNKAPAFSFGGNSTAAAPSFSFGGAPAPSTTNTSSSTSGSTGGFSFGGTPAAAAAATGNAFSFGGTASSSAAAPAPSAAPSFGSFGATASDSKSTAPSFGGFGAAGDEKATAAPSTTAPSFGSFGASTNAAPGAFAFGSNAPSEKAAPATNDAPQAPPAFGAAPATGTAFSFGGSGDAAAAAAPLSERNESVSFGASAETSATEKAAPGTFSFGGSDSGAPSQSNKRASFGNDEDSVPVGVSTPASKSTTTFPAASTPTAPPPVSTPAKVDATPRKTATEPPRLDYQTLTVEQIINKFQKELEQDAIAFLEEARRVAEYDAILRDSQRNIVKLTQLAHHTLIGQQELEQMLNGIDAFQRELETTLNTVEQHVEDLFQAQSHHLPADADMEREKAYATASAVEQRLQELSESLQTVLGEMDATQQRVLTGDTGKIVQILSQHEKSLADLETAARRMELDVGHVSKLLERR</sequence>
<evidence type="ECO:0000256" key="4">
    <source>
        <dbReference type="ARBA" id="ARBA00022816"/>
    </source>
</evidence>
<dbReference type="GO" id="GO:0005543">
    <property type="term" value="F:phospholipid binding"/>
    <property type="evidence" value="ECO:0007669"/>
    <property type="project" value="TreeGrafter"/>
</dbReference>
<dbReference type="GO" id="GO:0051028">
    <property type="term" value="P:mRNA transport"/>
    <property type="evidence" value="ECO:0007669"/>
    <property type="project" value="UniProtKB-KW"/>
</dbReference>
<dbReference type="GO" id="GO:0006606">
    <property type="term" value="P:protein import into nucleus"/>
    <property type="evidence" value="ECO:0007669"/>
    <property type="project" value="TreeGrafter"/>
</dbReference>
<evidence type="ECO:0000313" key="13">
    <source>
        <dbReference type="Proteomes" id="UP000198406"/>
    </source>
</evidence>
<evidence type="ECO:0000256" key="8">
    <source>
        <dbReference type="ARBA" id="ARBA00023242"/>
    </source>
</evidence>
<dbReference type="GO" id="GO:0017056">
    <property type="term" value="F:structural constituent of nuclear pore"/>
    <property type="evidence" value="ECO:0007669"/>
    <property type="project" value="InterPro"/>
</dbReference>
<dbReference type="Pfam" id="PF05064">
    <property type="entry name" value="Nsp1_C"/>
    <property type="match status" value="1"/>
</dbReference>
<evidence type="ECO:0000256" key="7">
    <source>
        <dbReference type="ARBA" id="ARBA00023132"/>
    </source>
</evidence>
<evidence type="ECO:0000313" key="12">
    <source>
        <dbReference type="EMBL" id="GAX11591.1"/>
    </source>
</evidence>
<feature type="compositionally biased region" description="Low complexity" evidence="10">
    <location>
        <begin position="177"/>
        <end position="202"/>
    </location>
</feature>
<feature type="compositionally biased region" description="Low complexity" evidence="10">
    <location>
        <begin position="261"/>
        <end position="277"/>
    </location>
</feature>
<feature type="coiled-coil region" evidence="9">
    <location>
        <begin position="373"/>
        <end position="477"/>
    </location>
</feature>
<evidence type="ECO:0000256" key="1">
    <source>
        <dbReference type="ARBA" id="ARBA00004567"/>
    </source>
</evidence>
<keyword evidence="5" id="KW-0653">Protein transport</keyword>
<comment type="caution">
    <text evidence="12">The sequence shown here is derived from an EMBL/GenBank/DDBJ whole genome shotgun (WGS) entry which is preliminary data.</text>
</comment>
<dbReference type="PANTHER" id="PTHR12084">
    <property type="entry name" value="NUCLEAR PORE GLYCOPROTEIN P62-RELATED"/>
    <property type="match status" value="1"/>
</dbReference>
<feature type="region of interest" description="Disordered" evidence="10">
    <location>
        <begin position="85"/>
        <end position="300"/>
    </location>
</feature>
<protein>
    <submittedName>
        <fullName evidence="12">Nuclear pore complex protein Nup62</fullName>
    </submittedName>
</protein>
<keyword evidence="4" id="KW-0509">mRNA transport</keyword>
<keyword evidence="8" id="KW-0539">Nucleus</keyword>